<evidence type="ECO:0000313" key="2">
    <source>
        <dbReference type="EMBL" id="AGS51799.1"/>
    </source>
</evidence>
<sequence length="55" mass="6233">MPNKKWKARNDTSSGMPPESMNRKGMIAVQSTAQHLRTGIIHYLGRKNRTSQPKP</sequence>
<protein>
    <submittedName>
        <fullName evidence="2">Uncharacterized protein</fullName>
    </submittedName>
</protein>
<dbReference type="AlphaFoldDB" id="A0A806KG76"/>
<evidence type="ECO:0000256" key="1">
    <source>
        <dbReference type="SAM" id="MobiDB-lite"/>
    </source>
</evidence>
<feature type="region of interest" description="Disordered" evidence="1">
    <location>
        <begin position="1"/>
        <end position="24"/>
    </location>
</feature>
<organism evidence="2">
    <name type="scientific">uncultured bacterium contig00053</name>
    <dbReference type="NCBI Taxonomy" id="1181537"/>
    <lineage>
        <taxon>Bacteria</taxon>
        <taxon>environmental samples</taxon>
    </lineage>
</organism>
<name>A0A806KG76_9BACT</name>
<dbReference type="EMBL" id="JQ844171">
    <property type="protein sequence ID" value="AGS51799.1"/>
    <property type="molecule type" value="Genomic_DNA"/>
</dbReference>
<proteinExistence type="predicted"/>
<accession>A0A806KG76</accession>
<reference evidence="2" key="1">
    <citation type="submission" date="2012-03" db="EMBL/GenBank/DDBJ databases">
        <title>Functional metagenomics reveals considerable lignocellulase gene clusters in the gut microbiome of a wood-feeding higher termite.</title>
        <authorList>
            <person name="Liu N."/>
        </authorList>
    </citation>
    <scope>NUCLEOTIDE SEQUENCE</scope>
</reference>